<organism evidence="2 3">
    <name type="scientific">Mycobacterium intermedium</name>
    <dbReference type="NCBI Taxonomy" id="28445"/>
    <lineage>
        <taxon>Bacteria</taxon>
        <taxon>Bacillati</taxon>
        <taxon>Actinomycetota</taxon>
        <taxon>Actinomycetes</taxon>
        <taxon>Mycobacteriales</taxon>
        <taxon>Mycobacteriaceae</taxon>
        <taxon>Mycobacterium</taxon>
        <taxon>Mycobacterium simiae complex</taxon>
    </lineage>
</organism>
<dbReference type="Pfam" id="PF12358">
    <property type="entry name" value="DUF3644"/>
    <property type="match status" value="1"/>
</dbReference>
<protein>
    <recommendedName>
        <fullName evidence="1">DUF3644 domain-containing protein</fullName>
    </recommendedName>
</protein>
<evidence type="ECO:0000259" key="1">
    <source>
        <dbReference type="Pfam" id="PF12358"/>
    </source>
</evidence>
<feature type="domain" description="DUF3644" evidence="1">
    <location>
        <begin position="19"/>
        <end position="200"/>
    </location>
</feature>
<evidence type="ECO:0000313" key="2">
    <source>
        <dbReference type="EMBL" id="ORB01766.1"/>
    </source>
</evidence>
<dbReference type="InterPro" id="IPR022104">
    <property type="entry name" value="DUF3644"/>
</dbReference>
<dbReference type="AlphaFoldDB" id="A0A1E3SDW5"/>
<comment type="caution">
    <text evidence="2">The sequence shown here is derived from an EMBL/GenBank/DDBJ whole genome shotgun (WGS) entry which is preliminary data.</text>
</comment>
<evidence type="ECO:0000313" key="3">
    <source>
        <dbReference type="Proteomes" id="UP000192739"/>
    </source>
</evidence>
<name>A0A1E3SDW5_MYCIE</name>
<sequence>MEVQVEGTAVRGRARWLGMVESSRDECLNAVEFYNRPGSRRPLEAFLVHMHIAWLYLLQAEFEQAGINYSYLVSTKPRRYMKVDGERKSWDLYRSVAERWPDPQHPVRKNLELTIRLRNKIEHRHEHGLVVASAGFCQALVLNYEAEMTEKFGSRMSVASLVHLPVSLSTFNEEGVKTLVAAQLSLPKRLRNFFIDFRSGLGEDVLNDRRFEFRVELVQKRAPSGDADLAVSFVREADLSEGERKAYEALEKTGRVIVRDKFRPVTNLGRFRPSDVCRRVEAAIPFRFSASAEFPQAWKNLKLRPSSTARGDAKKITDERYCFYDEVHRDYVYTQACVDLLIRKCGTEAGFIEVIGRKPRLKATQELLSS</sequence>
<dbReference type="EMBL" id="MVHT01000047">
    <property type="protein sequence ID" value="ORB01766.1"/>
    <property type="molecule type" value="Genomic_DNA"/>
</dbReference>
<reference evidence="2 3" key="1">
    <citation type="submission" date="2017-02" db="EMBL/GenBank/DDBJ databases">
        <title>The new phylogeny of genus Mycobacterium.</title>
        <authorList>
            <person name="Tortoli E."/>
            <person name="Trovato A."/>
            <person name="Cirillo D.M."/>
        </authorList>
    </citation>
    <scope>NUCLEOTIDE SEQUENCE [LARGE SCALE GENOMIC DNA]</scope>
    <source>
        <strain evidence="2 3">DSM 44049</strain>
    </source>
</reference>
<accession>A0A1E3SDW5</accession>
<gene>
    <name evidence="2" type="ORF">BST27_17305</name>
</gene>
<keyword evidence="3" id="KW-1185">Reference proteome</keyword>
<dbReference type="Proteomes" id="UP000192739">
    <property type="component" value="Unassembled WGS sequence"/>
</dbReference>
<proteinExistence type="predicted"/>